<gene>
    <name evidence="2" type="ORF">NIDE1857</name>
</gene>
<feature type="signal peptide" evidence="1">
    <location>
        <begin position="1"/>
        <end position="27"/>
    </location>
</feature>
<sequence>MIRFDRGVRLLLTLLLLGSLSPVSTRAEESTGVRPLRKDLVAALASLPAQTHLLLDQQSIEQFLVELDGAPPDWAAVYGQGHHDPGHDERLFALNRERDARREGKAPLEWVIAFVWLGELSGFDEQEGGFRVVLGPKFNRTAWGEVRFKYEDLPSTLIALAGQETAKLRALIQRGTPAPVAVLITGRLIPEESLIYDFSHEAEGLGLIMPVVRVEAVDFVLEGGQEAQP</sequence>
<dbReference type="EMBL" id="FP929003">
    <property type="protein sequence ID" value="CBK41585.1"/>
    <property type="molecule type" value="Genomic_DNA"/>
</dbReference>
<proteinExistence type="predicted"/>
<dbReference type="HOGENOM" id="CLU_1208018_0_0_0"/>
<name>D8PEC6_9BACT</name>
<dbReference type="Proteomes" id="UP000001660">
    <property type="component" value="Chromosome"/>
</dbReference>
<dbReference type="AlphaFoldDB" id="D8PEC6"/>
<accession>D8PEC6</accession>
<dbReference type="STRING" id="330214.NIDE1857"/>
<keyword evidence="3" id="KW-1185">Reference proteome</keyword>
<feature type="chain" id="PRO_5003119995" evidence="1">
    <location>
        <begin position="28"/>
        <end position="229"/>
    </location>
</feature>
<evidence type="ECO:0000313" key="3">
    <source>
        <dbReference type="Proteomes" id="UP000001660"/>
    </source>
</evidence>
<keyword evidence="1" id="KW-0732">Signal</keyword>
<organism evidence="2 3">
    <name type="scientific">Nitrospira defluvii</name>
    <dbReference type="NCBI Taxonomy" id="330214"/>
    <lineage>
        <taxon>Bacteria</taxon>
        <taxon>Pseudomonadati</taxon>
        <taxon>Nitrospirota</taxon>
        <taxon>Nitrospiria</taxon>
        <taxon>Nitrospirales</taxon>
        <taxon>Nitrospiraceae</taxon>
        <taxon>Nitrospira</taxon>
    </lineage>
</organism>
<reference evidence="2 3" key="1">
    <citation type="journal article" date="2010" name="Proc. Natl. Acad. Sci. U.S.A.">
        <title>A Nitrospira metagenome illuminates the physiology and evolution of globally important nitrite-oxidizing bacteria.</title>
        <authorList>
            <person name="Lucker S."/>
            <person name="Wagner M."/>
            <person name="Maixner F."/>
            <person name="Pelletier E."/>
            <person name="Koch H."/>
            <person name="Vacherie B."/>
            <person name="Rattei T."/>
            <person name="Sinninghe Damste J."/>
            <person name="Spieck E."/>
            <person name="Le Paslier D."/>
            <person name="Daims H."/>
        </authorList>
    </citation>
    <scope>NUCLEOTIDE SEQUENCE [LARGE SCALE GENOMIC DNA]</scope>
</reference>
<protein>
    <submittedName>
        <fullName evidence="2">Uncharacterized protein</fullName>
    </submittedName>
</protein>
<evidence type="ECO:0000256" key="1">
    <source>
        <dbReference type="SAM" id="SignalP"/>
    </source>
</evidence>
<dbReference type="KEGG" id="nde:NIDE1857"/>
<dbReference type="OrthoDB" id="9791651at2"/>
<evidence type="ECO:0000313" key="2">
    <source>
        <dbReference type="EMBL" id="CBK41585.1"/>
    </source>
</evidence>